<name>A0A9Q8QEE3_9HYPO</name>
<evidence type="ECO:0000256" key="2">
    <source>
        <dbReference type="ARBA" id="ARBA00022598"/>
    </source>
</evidence>
<gene>
    <name evidence="6" type="ORF">JDV02_004698</name>
</gene>
<dbReference type="RefSeq" id="XP_047841909.1">
    <property type="nucleotide sequence ID" value="XM_047985929.1"/>
</dbReference>
<evidence type="ECO:0000313" key="6">
    <source>
        <dbReference type="EMBL" id="UNI18428.1"/>
    </source>
</evidence>
<dbReference type="GeneID" id="72066650"/>
<dbReference type="SUPFAM" id="SSF52440">
    <property type="entry name" value="PreATP-grasp domain"/>
    <property type="match status" value="1"/>
</dbReference>
<dbReference type="GO" id="GO:0008716">
    <property type="term" value="F:D-alanine-D-alanine ligase activity"/>
    <property type="evidence" value="ECO:0007669"/>
    <property type="project" value="InterPro"/>
</dbReference>
<organism evidence="6 7">
    <name type="scientific">Purpureocillium takamizusanense</name>
    <dbReference type="NCBI Taxonomy" id="2060973"/>
    <lineage>
        <taxon>Eukaryota</taxon>
        <taxon>Fungi</taxon>
        <taxon>Dikarya</taxon>
        <taxon>Ascomycota</taxon>
        <taxon>Pezizomycotina</taxon>
        <taxon>Sordariomycetes</taxon>
        <taxon>Hypocreomycetidae</taxon>
        <taxon>Hypocreales</taxon>
        <taxon>Ophiocordycipitaceae</taxon>
        <taxon>Purpureocillium</taxon>
    </lineage>
</organism>
<dbReference type="PANTHER" id="PTHR23132">
    <property type="entry name" value="D-ALANINE--D-ALANINE LIGASE"/>
    <property type="match status" value="1"/>
</dbReference>
<dbReference type="InterPro" id="IPR011761">
    <property type="entry name" value="ATP-grasp"/>
</dbReference>
<dbReference type="EMBL" id="CP086357">
    <property type="protein sequence ID" value="UNI18428.1"/>
    <property type="molecule type" value="Genomic_DNA"/>
</dbReference>
<dbReference type="PANTHER" id="PTHR23132:SF23">
    <property type="entry name" value="D-ALANINE--D-ALANINE LIGASE B"/>
    <property type="match status" value="1"/>
</dbReference>
<dbReference type="AlphaFoldDB" id="A0A9Q8QEE3"/>
<dbReference type="InterPro" id="IPR016185">
    <property type="entry name" value="PreATP-grasp_dom_sf"/>
</dbReference>
<evidence type="ECO:0000313" key="7">
    <source>
        <dbReference type="Proteomes" id="UP000829364"/>
    </source>
</evidence>
<dbReference type="Gene3D" id="3.40.50.20">
    <property type="match status" value="1"/>
</dbReference>
<keyword evidence="4" id="KW-0547">Nucleotide-binding</keyword>
<dbReference type="Proteomes" id="UP000829364">
    <property type="component" value="Chromosome 4"/>
</dbReference>
<dbReference type="Gene3D" id="3.30.1490.20">
    <property type="entry name" value="ATP-grasp fold, A domain"/>
    <property type="match status" value="1"/>
</dbReference>
<accession>A0A9Q8QEE3</accession>
<protein>
    <recommendedName>
        <fullName evidence="5">ATP-grasp domain-containing protein</fullName>
    </recommendedName>
</protein>
<dbReference type="GO" id="GO:0046872">
    <property type="term" value="F:metal ion binding"/>
    <property type="evidence" value="ECO:0007669"/>
    <property type="project" value="InterPro"/>
</dbReference>
<evidence type="ECO:0000259" key="5">
    <source>
        <dbReference type="PROSITE" id="PS50975"/>
    </source>
</evidence>
<dbReference type="SUPFAM" id="SSF56059">
    <property type="entry name" value="Glutathione synthetase ATP-binding domain-like"/>
    <property type="match status" value="1"/>
</dbReference>
<keyword evidence="2" id="KW-0436">Ligase</keyword>
<dbReference type="InterPro" id="IPR011095">
    <property type="entry name" value="Dala_Dala_lig_C"/>
</dbReference>
<keyword evidence="7" id="KW-1185">Reference proteome</keyword>
<evidence type="ECO:0000256" key="3">
    <source>
        <dbReference type="ARBA" id="ARBA00023316"/>
    </source>
</evidence>
<sequence length="372" mass="40384">MGDTNISSLHIAVIAEQRSTYLNVGYTSEECAALPHDGELNAVAAAIGDLGHNVTLVPGLHSLVEHLAAGTHKDWDLAFNLSQGFHGSAREAHVPALLEAYQIPYTFSDAATMALCQNKGHTKVSAGLEHASLIRLLSLNGCKMILDYYGISNAPFMLIPAGQLSPPGHTTLPRPCPLFVKPATEGSSKGIDGFNKVDNYEELLLAVQKLRTRYPGQDILVESFLSGREFTISILGTGTSSQVIGVREHIWQTPLPNEDKHMAKQEYASWKSKSSENCLLQYHDSHDMDDPLIKAACQVALDAWNALNCRDAGRVDIRFNSNELDPTPNVIEVNPIAGLLPGHSPLPQSALQHGISFKELLAAIINGCLDRR</sequence>
<proteinExistence type="inferred from homology"/>
<dbReference type="PROSITE" id="PS50975">
    <property type="entry name" value="ATP_GRASP"/>
    <property type="match status" value="1"/>
</dbReference>
<dbReference type="GO" id="GO:0005524">
    <property type="term" value="F:ATP binding"/>
    <property type="evidence" value="ECO:0007669"/>
    <property type="project" value="UniProtKB-UniRule"/>
</dbReference>
<dbReference type="InterPro" id="IPR013815">
    <property type="entry name" value="ATP_grasp_subdomain_1"/>
</dbReference>
<keyword evidence="3" id="KW-0961">Cell wall biogenesis/degradation</keyword>
<dbReference type="GO" id="GO:0071555">
    <property type="term" value="P:cell wall organization"/>
    <property type="evidence" value="ECO:0007669"/>
    <property type="project" value="UniProtKB-KW"/>
</dbReference>
<dbReference type="OrthoDB" id="2013972at2759"/>
<dbReference type="Gene3D" id="3.30.470.20">
    <property type="entry name" value="ATP-grasp fold, B domain"/>
    <property type="match status" value="1"/>
</dbReference>
<dbReference type="KEGG" id="ptkz:JDV02_004698"/>
<evidence type="ECO:0000256" key="4">
    <source>
        <dbReference type="PROSITE-ProRule" id="PRU00409"/>
    </source>
</evidence>
<feature type="domain" description="ATP-grasp" evidence="5">
    <location>
        <begin position="143"/>
        <end position="366"/>
    </location>
</feature>
<dbReference type="Pfam" id="PF07478">
    <property type="entry name" value="Dala_Dala_lig_C"/>
    <property type="match status" value="1"/>
</dbReference>
<evidence type="ECO:0000256" key="1">
    <source>
        <dbReference type="ARBA" id="ARBA00010871"/>
    </source>
</evidence>
<comment type="similarity">
    <text evidence="1">Belongs to the D-alanine--D-alanine ligase family.</text>
</comment>
<keyword evidence="4" id="KW-0067">ATP-binding</keyword>
<reference evidence="6" key="1">
    <citation type="submission" date="2021-11" db="EMBL/GenBank/DDBJ databases">
        <title>Purpureocillium_takamizusanense_genome.</title>
        <authorList>
            <person name="Nguyen N.-H."/>
        </authorList>
    </citation>
    <scope>NUCLEOTIDE SEQUENCE</scope>
    <source>
        <strain evidence="6">PT3</strain>
    </source>
</reference>